<dbReference type="Proteomes" id="UP000703269">
    <property type="component" value="Unassembled WGS sequence"/>
</dbReference>
<dbReference type="PRINTS" id="PR00977">
    <property type="entry name" value="SCYTLDPTASE"/>
</dbReference>
<feature type="chain" id="PRO_5040131069" evidence="2">
    <location>
        <begin position="19"/>
        <end position="278"/>
    </location>
</feature>
<dbReference type="InterPro" id="IPR000250">
    <property type="entry name" value="Peptidase_G1"/>
</dbReference>
<dbReference type="AlphaFoldDB" id="A0A9P3GJV8"/>
<evidence type="ECO:0000256" key="1">
    <source>
        <dbReference type="PIRSR" id="PIRSR600250-50"/>
    </source>
</evidence>
<feature type="signal peptide" evidence="2">
    <location>
        <begin position="1"/>
        <end position="18"/>
    </location>
</feature>
<evidence type="ECO:0000313" key="3">
    <source>
        <dbReference type="EMBL" id="GJE96321.1"/>
    </source>
</evidence>
<dbReference type="Gene3D" id="2.60.120.700">
    <property type="entry name" value="Peptidase G1"/>
    <property type="match status" value="1"/>
</dbReference>
<evidence type="ECO:0000313" key="4">
    <source>
        <dbReference type="Proteomes" id="UP000703269"/>
    </source>
</evidence>
<dbReference type="Pfam" id="PF01828">
    <property type="entry name" value="Peptidase_A4"/>
    <property type="match status" value="1"/>
</dbReference>
<accession>A0A9P3GJV8</accession>
<proteinExistence type="predicted"/>
<dbReference type="GO" id="GO:0006508">
    <property type="term" value="P:proteolysis"/>
    <property type="evidence" value="ECO:0007669"/>
    <property type="project" value="InterPro"/>
</dbReference>
<dbReference type="PANTHER" id="PTHR37536:SF1">
    <property type="entry name" value="ASPERGILLOPEPSIN, PUTAITVE (AFU_ORTHOLOGUE AFUA_7G01200)"/>
    <property type="match status" value="1"/>
</dbReference>
<protein>
    <submittedName>
        <fullName evidence="3">Peptidase G1 domain-containing protein</fullName>
    </submittedName>
</protein>
<dbReference type="InterPro" id="IPR013320">
    <property type="entry name" value="ConA-like_dom_sf"/>
</dbReference>
<dbReference type="GO" id="GO:0070007">
    <property type="term" value="F:glutamic-type endopeptidase activity"/>
    <property type="evidence" value="ECO:0007669"/>
    <property type="project" value="InterPro"/>
</dbReference>
<dbReference type="SUPFAM" id="SSF49899">
    <property type="entry name" value="Concanavalin A-like lectins/glucanases"/>
    <property type="match status" value="1"/>
</dbReference>
<name>A0A9P3GJV8_9APHY</name>
<evidence type="ECO:0000256" key="2">
    <source>
        <dbReference type="SAM" id="SignalP"/>
    </source>
</evidence>
<dbReference type="OrthoDB" id="2862635at2759"/>
<feature type="active site" description="Proton acceptor" evidence="1">
    <location>
        <position position="210"/>
    </location>
</feature>
<dbReference type="CDD" id="cd13426">
    <property type="entry name" value="Peptidase_G1"/>
    <property type="match status" value="1"/>
</dbReference>
<gene>
    <name evidence="3" type="ORF">PsYK624_125150</name>
</gene>
<organism evidence="3 4">
    <name type="scientific">Phanerochaete sordida</name>
    <dbReference type="NCBI Taxonomy" id="48140"/>
    <lineage>
        <taxon>Eukaryota</taxon>
        <taxon>Fungi</taxon>
        <taxon>Dikarya</taxon>
        <taxon>Basidiomycota</taxon>
        <taxon>Agaricomycotina</taxon>
        <taxon>Agaricomycetes</taxon>
        <taxon>Polyporales</taxon>
        <taxon>Phanerochaetaceae</taxon>
        <taxon>Phanerochaete</taxon>
    </lineage>
</organism>
<dbReference type="PANTHER" id="PTHR37536">
    <property type="entry name" value="PUTATIVE (AFU_ORTHOLOGUE AFUA_3G02970)-RELATED"/>
    <property type="match status" value="1"/>
</dbReference>
<reference evidence="3 4" key="1">
    <citation type="submission" date="2021-08" db="EMBL/GenBank/DDBJ databases">
        <title>Draft Genome Sequence of Phanerochaete sordida strain YK-624.</title>
        <authorList>
            <person name="Mori T."/>
            <person name="Dohra H."/>
            <person name="Suzuki T."/>
            <person name="Kawagishi H."/>
            <person name="Hirai H."/>
        </authorList>
    </citation>
    <scope>NUCLEOTIDE SEQUENCE [LARGE SCALE GENOMIC DNA]</scope>
    <source>
        <strain evidence="3 4">YK-624</strain>
    </source>
</reference>
<sequence>MRFLPIATVAVLATAVFAIPTTRERFAARMARRANGTATSPHVTTFDASTARRSKYSSRPKMPNATHIQYSGNWAGVVLSEAAGTWGSVAGTVSVPVPSDPTGGGVAAASAWVGIDGDTCQNAIWQTGIDMIYEYGEVYYQAWYEWYPDYAYDYGGITISAGDSVTLQVWALSTTSGLAQIENLSNGQTVELSISSPYALCEQDVEWIVEDFEDGGELVPFANFGSVEFSTTIAATNAATYAVPGANPASANVLDIEQNGRVLTSVAIDGWTITVNYI</sequence>
<keyword evidence="4" id="KW-1185">Reference proteome</keyword>
<keyword evidence="2" id="KW-0732">Signal</keyword>
<dbReference type="EMBL" id="BPQB01000058">
    <property type="protein sequence ID" value="GJE96321.1"/>
    <property type="molecule type" value="Genomic_DNA"/>
</dbReference>
<comment type="caution">
    <text evidence="3">The sequence shown here is derived from an EMBL/GenBank/DDBJ whole genome shotgun (WGS) entry which is preliminary data.</text>
</comment>
<dbReference type="InterPro" id="IPR038656">
    <property type="entry name" value="Peptidase_G1_sf"/>
</dbReference>